<keyword evidence="4" id="KW-0418">Kinase</keyword>
<name>A0A1B9XYS6_9FLAO</name>
<proteinExistence type="predicted"/>
<reference evidence="4 5" key="1">
    <citation type="submission" date="2016-06" db="EMBL/GenBank/DDBJ databases">
        <title>Draft Genome Sequence of Tenacibaculum soleae UCD-KL19.</title>
        <authorList>
            <person name="Eisen J.A."/>
            <person name="Coil D.A."/>
            <person name="Lujan K.M."/>
        </authorList>
    </citation>
    <scope>NUCLEOTIDE SEQUENCE [LARGE SCALE GENOMIC DNA]</scope>
    <source>
        <strain evidence="4 5">UCD-KL19</strain>
    </source>
</reference>
<dbReference type="STRING" id="447689.BA195_07245"/>
<feature type="transmembrane region" description="Helical" evidence="1">
    <location>
        <begin position="120"/>
        <end position="138"/>
    </location>
</feature>
<dbReference type="Pfam" id="PF06580">
    <property type="entry name" value="His_kinase"/>
    <property type="match status" value="1"/>
</dbReference>
<dbReference type="PANTHER" id="PTHR34220:SF7">
    <property type="entry name" value="SENSOR HISTIDINE KINASE YPDA"/>
    <property type="match status" value="1"/>
</dbReference>
<dbReference type="GO" id="GO:0016020">
    <property type="term" value="C:membrane"/>
    <property type="evidence" value="ECO:0007669"/>
    <property type="project" value="InterPro"/>
</dbReference>
<dbReference type="AlphaFoldDB" id="A0A1B9XYS6"/>
<keyword evidence="1" id="KW-0812">Transmembrane</keyword>
<accession>A0A1B9XYS6</accession>
<feature type="transmembrane region" description="Helical" evidence="1">
    <location>
        <begin position="43"/>
        <end position="63"/>
    </location>
</feature>
<keyword evidence="4" id="KW-0808">Transferase</keyword>
<evidence type="ECO:0000313" key="4">
    <source>
        <dbReference type="EMBL" id="OCK42700.1"/>
    </source>
</evidence>
<feature type="domain" description="Signal transduction histidine kinase internal region" evidence="2">
    <location>
        <begin position="167"/>
        <end position="245"/>
    </location>
</feature>
<feature type="domain" description="2TM" evidence="3">
    <location>
        <begin position="367"/>
        <end position="445"/>
    </location>
</feature>
<evidence type="ECO:0000256" key="1">
    <source>
        <dbReference type="SAM" id="Phobius"/>
    </source>
</evidence>
<keyword evidence="1" id="KW-1133">Transmembrane helix</keyword>
<dbReference type="InterPro" id="IPR025698">
    <property type="entry name" value="2TM_dom"/>
</dbReference>
<gene>
    <name evidence="4" type="ORF">BA195_07245</name>
</gene>
<feature type="transmembrane region" description="Helical" evidence="1">
    <location>
        <begin position="382"/>
        <end position="399"/>
    </location>
</feature>
<dbReference type="OrthoDB" id="9809908at2"/>
<feature type="transmembrane region" description="Helical" evidence="1">
    <location>
        <begin position="405"/>
        <end position="422"/>
    </location>
</feature>
<dbReference type="Proteomes" id="UP000093186">
    <property type="component" value="Unassembled WGS sequence"/>
</dbReference>
<dbReference type="InterPro" id="IPR036890">
    <property type="entry name" value="HATPase_C_sf"/>
</dbReference>
<comment type="caution">
    <text evidence="4">The sequence shown here is derived from an EMBL/GenBank/DDBJ whole genome shotgun (WGS) entry which is preliminary data.</text>
</comment>
<feature type="transmembrane region" description="Helical" evidence="1">
    <location>
        <begin position="84"/>
        <end position="108"/>
    </location>
</feature>
<keyword evidence="5" id="KW-1185">Reference proteome</keyword>
<dbReference type="InterPro" id="IPR010559">
    <property type="entry name" value="Sig_transdc_His_kin_internal"/>
</dbReference>
<evidence type="ECO:0000259" key="3">
    <source>
        <dbReference type="Pfam" id="PF13239"/>
    </source>
</evidence>
<organism evidence="4 5">
    <name type="scientific">Tenacibaculum soleae</name>
    <dbReference type="NCBI Taxonomy" id="447689"/>
    <lineage>
        <taxon>Bacteria</taxon>
        <taxon>Pseudomonadati</taxon>
        <taxon>Bacteroidota</taxon>
        <taxon>Flavobacteriia</taxon>
        <taxon>Flavobacteriales</taxon>
        <taxon>Flavobacteriaceae</taxon>
        <taxon>Tenacibaculum</taxon>
    </lineage>
</organism>
<keyword evidence="1" id="KW-0472">Membrane</keyword>
<dbReference type="EMBL" id="MAKX01000002">
    <property type="protein sequence ID" value="OCK42700.1"/>
    <property type="molecule type" value="Genomic_DNA"/>
</dbReference>
<dbReference type="InterPro" id="IPR050640">
    <property type="entry name" value="Bact_2-comp_sensor_kinase"/>
</dbReference>
<dbReference type="RefSeq" id="WP_068704008.1">
    <property type="nucleotide sequence ID" value="NZ_MAKX01000002.1"/>
</dbReference>
<dbReference type="GO" id="GO:0000155">
    <property type="term" value="F:phosphorelay sensor kinase activity"/>
    <property type="evidence" value="ECO:0007669"/>
    <property type="project" value="InterPro"/>
</dbReference>
<evidence type="ECO:0000313" key="5">
    <source>
        <dbReference type="Proteomes" id="UP000093186"/>
    </source>
</evidence>
<evidence type="ECO:0000259" key="2">
    <source>
        <dbReference type="Pfam" id="PF06580"/>
    </source>
</evidence>
<feature type="transmembrane region" description="Helical" evidence="1">
    <location>
        <begin position="16"/>
        <end position="37"/>
    </location>
</feature>
<dbReference type="Pfam" id="PF13239">
    <property type="entry name" value="2TM"/>
    <property type="match status" value="1"/>
</dbReference>
<sequence>MQKYTSNTFIDLKKDLLVCLKLTIVFGVIFTIINQQFTLKGAAIVFLFSAMYSFILGLGNGLINNYLNTRWNWATQTNERVWAGIIATICYTVIAVLLIHYIQFVLIFKHKFSDFFDGKLFWSHLFAIIISLGIASFFHARSFMINWKASLKQETTQHEIVAKTETAKFETLKSQLDPHFLFNSLNVLTSLIGENPKQAEKFTTKLSKVYRYVLEQRNKELIPLEEELRFAKTYMELLQMRFEDAVQFNIPTTVSNLDLKIVPLSLQLLLENAVKHNVVSSAKPLEIYIFEQDGFLQIQNTVNPKEAIGKSTKVGLRNIADRYGLITNKRVEIKNNNKTFTVSLPLLIKTNNMSLDSKNIENSKYVRAVERVEKLKEFYQNLASYCIVIPFLIFINLRFSPGFHWFWFPIFGWGVGLTFHFLEVNNYNIFLGKNWEERKIKEMMKDDKNYK</sequence>
<protein>
    <submittedName>
        <fullName evidence="4">Histidine kinase</fullName>
    </submittedName>
</protein>
<dbReference type="Gene3D" id="3.30.565.10">
    <property type="entry name" value="Histidine kinase-like ATPase, C-terminal domain"/>
    <property type="match status" value="1"/>
</dbReference>
<dbReference type="PANTHER" id="PTHR34220">
    <property type="entry name" value="SENSOR HISTIDINE KINASE YPDA"/>
    <property type="match status" value="1"/>
</dbReference>